<dbReference type="PANTHER" id="PTHR43428:SF1">
    <property type="entry name" value="ARSENATE REDUCTASE"/>
    <property type="match status" value="1"/>
</dbReference>
<dbReference type="EMBL" id="BAAAUV010000010">
    <property type="protein sequence ID" value="GAA3218913.1"/>
    <property type="molecule type" value="Genomic_DNA"/>
</dbReference>
<dbReference type="SUPFAM" id="SSF55729">
    <property type="entry name" value="Acyl-CoA N-acyltransferases (Nat)"/>
    <property type="match status" value="1"/>
</dbReference>
<dbReference type="PROSITE" id="PS51186">
    <property type="entry name" value="GNAT"/>
    <property type="match status" value="1"/>
</dbReference>
<dbReference type="InterPro" id="IPR016181">
    <property type="entry name" value="Acyl_CoA_acyltransferase"/>
</dbReference>
<keyword evidence="4" id="KW-1185">Reference proteome</keyword>
<gene>
    <name evidence="3" type="ORF">GCM10010468_42670</name>
</gene>
<dbReference type="SMART" id="SM00226">
    <property type="entry name" value="LMWPc"/>
    <property type="match status" value="1"/>
</dbReference>
<dbReference type="InterPro" id="IPR023485">
    <property type="entry name" value="Ptyr_pPase"/>
</dbReference>
<keyword evidence="1" id="KW-0059">Arsenical resistance</keyword>
<evidence type="ECO:0000256" key="1">
    <source>
        <dbReference type="ARBA" id="ARBA00022849"/>
    </source>
</evidence>
<organism evidence="3 4">
    <name type="scientific">Actinocorallia longicatena</name>
    <dbReference type="NCBI Taxonomy" id="111803"/>
    <lineage>
        <taxon>Bacteria</taxon>
        <taxon>Bacillati</taxon>
        <taxon>Actinomycetota</taxon>
        <taxon>Actinomycetes</taxon>
        <taxon>Streptosporangiales</taxon>
        <taxon>Thermomonosporaceae</taxon>
        <taxon>Actinocorallia</taxon>
    </lineage>
</organism>
<protein>
    <recommendedName>
        <fullName evidence="2">N-acetyltransferase domain-containing protein</fullName>
    </recommendedName>
</protein>
<proteinExistence type="predicted"/>
<dbReference type="Gene3D" id="3.40.630.30">
    <property type="match status" value="1"/>
</dbReference>
<evidence type="ECO:0000313" key="3">
    <source>
        <dbReference type="EMBL" id="GAA3218913.1"/>
    </source>
</evidence>
<dbReference type="InterPro" id="IPR000182">
    <property type="entry name" value="GNAT_dom"/>
</dbReference>
<evidence type="ECO:0000313" key="4">
    <source>
        <dbReference type="Proteomes" id="UP001501237"/>
    </source>
</evidence>
<dbReference type="Gene3D" id="3.40.50.2300">
    <property type="match status" value="1"/>
</dbReference>
<dbReference type="Proteomes" id="UP001501237">
    <property type="component" value="Unassembled WGS sequence"/>
</dbReference>
<dbReference type="RefSeq" id="WP_344831045.1">
    <property type="nucleotide sequence ID" value="NZ_BAAAUV010000010.1"/>
</dbReference>
<reference evidence="4" key="1">
    <citation type="journal article" date="2019" name="Int. J. Syst. Evol. Microbiol.">
        <title>The Global Catalogue of Microorganisms (GCM) 10K type strain sequencing project: providing services to taxonomists for standard genome sequencing and annotation.</title>
        <authorList>
            <consortium name="The Broad Institute Genomics Platform"/>
            <consortium name="The Broad Institute Genome Sequencing Center for Infectious Disease"/>
            <person name="Wu L."/>
            <person name="Ma J."/>
        </authorList>
    </citation>
    <scope>NUCLEOTIDE SEQUENCE [LARGE SCALE GENOMIC DNA]</scope>
    <source>
        <strain evidence="4">JCM 9377</strain>
    </source>
</reference>
<feature type="domain" description="N-acetyltransferase" evidence="2">
    <location>
        <begin position="142"/>
        <end position="300"/>
    </location>
</feature>
<dbReference type="PANTHER" id="PTHR43428">
    <property type="entry name" value="ARSENATE REDUCTASE"/>
    <property type="match status" value="1"/>
</dbReference>
<dbReference type="Pfam" id="PF01451">
    <property type="entry name" value="LMWPc"/>
    <property type="match status" value="1"/>
</dbReference>
<name>A0ABP6QCM6_9ACTN</name>
<dbReference type="Pfam" id="PF00583">
    <property type="entry name" value="Acetyltransf_1"/>
    <property type="match status" value="1"/>
</dbReference>
<dbReference type="CDD" id="cd16345">
    <property type="entry name" value="LMWP_ArsC"/>
    <property type="match status" value="1"/>
</dbReference>
<dbReference type="InterPro" id="IPR036196">
    <property type="entry name" value="Ptyr_pPase_sf"/>
</dbReference>
<sequence length="303" mass="31570">MTGGRGVPPSVLFVGVHDAGRSPMAAAFLAHLSGGRVPVRSAGSAPAERVGPVVVEAMREAGIDVSAAVPQAVSGEHLEASDVVVTLGCGDACPVPPGRLRLDWVLPDPAGLGLDAVRPIRDEIGRRVRGLLDDLGVPVTGARVAAMLPEHAGQVLEIYQAGIDTGDATFEKAAPSWSRFDATRLPAHRLVALGADGRVLGWAAVVRVSDRCAYSGVVEHSLYVHPEARGRGVGTVLLTALLASTDAAGVWTVQSGIFPENAASLALHARAGFRTVGVRERVGRQGDRWRDVVLLERRSPAVG</sequence>
<evidence type="ECO:0000259" key="2">
    <source>
        <dbReference type="PROSITE" id="PS51186"/>
    </source>
</evidence>
<comment type="caution">
    <text evidence="3">The sequence shown here is derived from an EMBL/GenBank/DDBJ whole genome shotgun (WGS) entry which is preliminary data.</text>
</comment>
<accession>A0ABP6QCM6</accession>
<dbReference type="CDD" id="cd04301">
    <property type="entry name" value="NAT_SF"/>
    <property type="match status" value="1"/>
</dbReference>
<dbReference type="SUPFAM" id="SSF52788">
    <property type="entry name" value="Phosphotyrosine protein phosphatases I"/>
    <property type="match status" value="1"/>
</dbReference>